<protein>
    <recommendedName>
        <fullName evidence="4 5">Large ribosomal subunit protein uL24</fullName>
    </recommendedName>
</protein>
<comment type="subunit">
    <text evidence="5">Part of the 50S ribosomal subunit.</text>
</comment>
<dbReference type="InterPro" id="IPR003256">
    <property type="entry name" value="Ribosomal_uL24"/>
</dbReference>
<evidence type="ECO:0000256" key="4">
    <source>
        <dbReference type="ARBA" id="ARBA00035206"/>
    </source>
</evidence>
<dbReference type="GO" id="GO:0006412">
    <property type="term" value="P:translation"/>
    <property type="evidence" value="ECO:0007669"/>
    <property type="project" value="UniProtKB-UniRule"/>
</dbReference>
<keyword evidence="5" id="KW-0694">RNA-binding</keyword>
<dbReference type="PANTHER" id="PTHR12903">
    <property type="entry name" value="MITOCHONDRIAL RIBOSOMAL PROTEIN L24"/>
    <property type="match status" value="1"/>
</dbReference>
<feature type="compositionally biased region" description="Basic residues" evidence="7">
    <location>
        <begin position="115"/>
        <end position="124"/>
    </location>
</feature>
<dbReference type="GO" id="GO:1990904">
    <property type="term" value="C:ribonucleoprotein complex"/>
    <property type="evidence" value="ECO:0007669"/>
    <property type="project" value="UniProtKB-KW"/>
</dbReference>
<dbReference type="CDD" id="cd06089">
    <property type="entry name" value="KOW_RPL26"/>
    <property type="match status" value="1"/>
</dbReference>
<evidence type="ECO:0000256" key="5">
    <source>
        <dbReference type="HAMAP-Rule" id="MF_01326"/>
    </source>
</evidence>
<dbReference type="Proteomes" id="UP000198403">
    <property type="component" value="Unassembled WGS sequence"/>
</dbReference>
<keyword evidence="2 5" id="KW-0689">Ribosomal protein</keyword>
<keyword evidence="10" id="KW-1185">Reference proteome</keyword>
<evidence type="ECO:0000256" key="2">
    <source>
        <dbReference type="ARBA" id="ARBA00022980"/>
    </source>
</evidence>
<dbReference type="EMBL" id="FZNO01000009">
    <property type="protein sequence ID" value="SNR49600.1"/>
    <property type="molecule type" value="Genomic_DNA"/>
</dbReference>
<organism evidence="9 10">
    <name type="scientific">Blastococcus mobilis</name>
    <dbReference type="NCBI Taxonomy" id="1938746"/>
    <lineage>
        <taxon>Bacteria</taxon>
        <taxon>Bacillati</taxon>
        <taxon>Actinomycetota</taxon>
        <taxon>Actinomycetes</taxon>
        <taxon>Geodermatophilales</taxon>
        <taxon>Geodermatophilaceae</taxon>
        <taxon>Blastococcus</taxon>
    </lineage>
</organism>
<dbReference type="AlphaFoldDB" id="A0A238WSR3"/>
<dbReference type="InterPro" id="IPR005824">
    <property type="entry name" value="KOW"/>
</dbReference>
<evidence type="ECO:0000313" key="9">
    <source>
        <dbReference type="EMBL" id="SNR49600.1"/>
    </source>
</evidence>
<comment type="function">
    <text evidence="5">One of two assembly initiator proteins, it binds directly to the 5'-end of the 23S rRNA, where it nucleates assembly of the 50S subunit.</text>
</comment>
<dbReference type="InterPro" id="IPR008991">
    <property type="entry name" value="Translation_prot_SH3-like_sf"/>
</dbReference>
<feature type="compositionally biased region" description="Polar residues" evidence="7">
    <location>
        <begin position="1"/>
        <end position="12"/>
    </location>
</feature>
<feature type="region of interest" description="Disordered" evidence="7">
    <location>
        <begin position="101"/>
        <end position="124"/>
    </location>
</feature>
<dbReference type="SMART" id="SM00739">
    <property type="entry name" value="KOW"/>
    <property type="match status" value="1"/>
</dbReference>
<dbReference type="PROSITE" id="PS01108">
    <property type="entry name" value="RIBOSOMAL_L24"/>
    <property type="match status" value="1"/>
</dbReference>
<keyword evidence="3 5" id="KW-0687">Ribonucleoprotein</keyword>
<evidence type="ECO:0000256" key="1">
    <source>
        <dbReference type="ARBA" id="ARBA00010618"/>
    </source>
</evidence>
<reference evidence="9 10" key="1">
    <citation type="submission" date="2017-06" db="EMBL/GenBank/DDBJ databases">
        <authorList>
            <person name="Kim H.J."/>
            <person name="Triplett B.A."/>
        </authorList>
    </citation>
    <scope>NUCLEOTIDE SEQUENCE [LARGE SCALE GENOMIC DNA]</scope>
    <source>
        <strain evidence="9 10">DSM 44272</strain>
    </source>
</reference>
<evidence type="ECO:0000259" key="8">
    <source>
        <dbReference type="SMART" id="SM00739"/>
    </source>
</evidence>
<accession>A0A238WSR3</accession>
<dbReference type="InterPro" id="IPR041988">
    <property type="entry name" value="Ribosomal_uL24_KOW"/>
</dbReference>
<comment type="similarity">
    <text evidence="1 5 6">Belongs to the universal ribosomal protein uL24 family.</text>
</comment>
<evidence type="ECO:0000256" key="7">
    <source>
        <dbReference type="SAM" id="MobiDB-lite"/>
    </source>
</evidence>
<dbReference type="HAMAP" id="MF_01326_B">
    <property type="entry name" value="Ribosomal_uL24_B"/>
    <property type="match status" value="1"/>
</dbReference>
<sequence length="124" mass="13236">MAATNKGTNKAGTSKAKAPSMKIKKGDTVVVLSGKDRGAKGRVIAAFPAVQRVLVEGVGRVKKHTRISSTQRGAQQGGIVTQEAPIHVSNVMVIDSEDKPTRVGYRKDDNGRSIRVSRRTGKDL</sequence>
<evidence type="ECO:0000256" key="3">
    <source>
        <dbReference type="ARBA" id="ARBA00023274"/>
    </source>
</evidence>
<dbReference type="InterPro" id="IPR057264">
    <property type="entry name" value="Ribosomal_uL24_C"/>
</dbReference>
<dbReference type="NCBIfam" id="TIGR01079">
    <property type="entry name" value="rplX_bact"/>
    <property type="match status" value="1"/>
</dbReference>
<dbReference type="GO" id="GO:0019843">
    <property type="term" value="F:rRNA binding"/>
    <property type="evidence" value="ECO:0007669"/>
    <property type="project" value="UniProtKB-UniRule"/>
</dbReference>
<dbReference type="Pfam" id="PF00467">
    <property type="entry name" value="KOW"/>
    <property type="match status" value="1"/>
</dbReference>
<feature type="domain" description="KOW" evidence="8">
    <location>
        <begin position="22"/>
        <end position="49"/>
    </location>
</feature>
<proteinExistence type="inferred from homology"/>
<dbReference type="Pfam" id="PF17136">
    <property type="entry name" value="ribosomal_L24"/>
    <property type="match status" value="1"/>
</dbReference>
<feature type="compositionally biased region" description="Basic and acidic residues" evidence="7">
    <location>
        <begin position="101"/>
        <end position="112"/>
    </location>
</feature>
<dbReference type="InterPro" id="IPR005825">
    <property type="entry name" value="Ribosomal_uL24_CS"/>
</dbReference>
<dbReference type="SUPFAM" id="SSF50104">
    <property type="entry name" value="Translation proteins SH3-like domain"/>
    <property type="match status" value="1"/>
</dbReference>
<dbReference type="InterPro" id="IPR014722">
    <property type="entry name" value="Rib_uL2_dom2"/>
</dbReference>
<dbReference type="Gene3D" id="2.30.30.30">
    <property type="match status" value="1"/>
</dbReference>
<dbReference type="GO" id="GO:0003735">
    <property type="term" value="F:structural constituent of ribosome"/>
    <property type="evidence" value="ECO:0007669"/>
    <property type="project" value="InterPro"/>
</dbReference>
<dbReference type="GO" id="GO:0005840">
    <property type="term" value="C:ribosome"/>
    <property type="evidence" value="ECO:0007669"/>
    <property type="project" value="UniProtKB-KW"/>
</dbReference>
<gene>
    <name evidence="5" type="primary">rplX</name>
    <name evidence="9" type="ORF">SAMN06272737_109155</name>
</gene>
<feature type="region of interest" description="Disordered" evidence="7">
    <location>
        <begin position="1"/>
        <end position="23"/>
    </location>
</feature>
<evidence type="ECO:0000313" key="10">
    <source>
        <dbReference type="Proteomes" id="UP000198403"/>
    </source>
</evidence>
<name>A0A238WSR3_9ACTN</name>
<comment type="function">
    <text evidence="5">One of the proteins that surrounds the polypeptide exit tunnel on the outside of the subunit.</text>
</comment>
<keyword evidence="5" id="KW-0699">rRNA-binding</keyword>
<evidence type="ECO:0000256" key="6">
    <source>
        <dbReference type="RuleBase" id="RU003477"/>
    </source>
</evidence>